<evidence type="ECO:0000313" key="3">
    <source>
        <dbReference type="EMBL" id="OMJ82169.1"/>
    </source>
</evidence>
<feature type="region of interest" description="Disordered" evidence="2">
    <location>
        <begin position="1"/>
        <end position="55"/>
    </location>
</feature>
<protein>
    <submittedName>
        <fullName evidence="3">Uncharacterized protein</fullName>
    </submittedName>
</protein>
<dbReference type="AlphaFoldDB" id="A0A1R2BZK0"/>
<evidence type="ECO:0000256" key="2">
    <source>
        <dbReference type="SAM" id="MobiDB-lite"/>
    </source>
</evidence>
<dbReference type="Proteomes" id="UP000187209">
    <property type="component" value="Unassembled WGS sequence"/>
</dbReference>
<dbReference type="EMBL" id="MPUH01000350">
    <property type="protein sequence ID" value="OMJ82169.1"/>
    <property type="molecule type" value="Genomic_DNA"/>
</dbReference>
<keyword evidence="1" id="KW-0175">Coiled coil</keyword>
<evidence type="ECO:0000313" key="4">
    <source>
        <dbReference type="Proteomes" id="UP000187209"/>
    </source>
</evidence>
<gene>
    <name evidence="3" type="ORF">SteCoe_17188</name>
</gene>
<reference evidence="3 4" key="1">
    <citation type="submission" date="2016-11" db="EMBL/GenBank/DDBJ databases">
        <title>The macronuclear genome of Stentor coeruleus: a giant cell with tiny introns.</title>
        <authorList>
            <person name="Slabodnick M."/>
            <person name="Ruby J.G."/>
            <person name="Reiff S.B."/>
            <person name="Swart E.C."/>
            <person name="Gosai S."/>
            <person name="Prabakaran S."/>
            <person name="Witkowska E."/>
            <person name="Larue G.E."/>
            <person name="Fisher S."/>
            <person name="Freeman R.M."/>
            <person name="Gunawardena J."/>
            <person name="Chu W."/>
            <person name="Stover N.A."/>
            <person name="Gregory B.D."/>
            <person name="Nowacki M."/>
            <person name="Derisi J."/>
            <person name="Roy S.W."/>
            <person name="Marshall W.F."/>
            <person name="Sood P."/>
        </authorList>
    </citation>
    <scope>NUCLEOTIDE SEQUENCE [LARGE SCALE GENOMIC DNA]</scope>
    <source>
        <strain evidence="3">WM001</strain>
    </source>
</reference>
<organism evidence="3 4">
    <name type="scientific">Stentor coeruleus</name>
    <dbReference type="NCBI Taxonomy" id="5963"/>
    <lineage>
        <taxon>Eukaryota</taxon>
        <taxon>Sar</taxon>
        <taxon>Alveolata</taxon>
        <taxon>Ciliophora</taxon>
        <taxon>Postciliodesmatophora</taxon>
        <taxon>Heterotrichea</taxon>
        <taxon>Heterotrichida</taxon>
        <taxon>Stentoridae</taxon>
        <taxon>Stentor</taxon>
    </lineage>
</organism>
<feature type="compositionally biased region" description="Polar residues" evidence="2">
    <location>
        <begin position="102"/>
        <end position="112"/>
    </location>
</feature>
<sequence>MSSKKLHPHAQDFHALSSLIQHYNPSHKKSTASNSDLDIPQPESCPQPHGSQSVINYLSVPGTNQIDSSFRSLSSRGDISKYHGDHRRPGDISKRSVDYTKRSNSPYSSPRTTAQDVERIVVVEQQIKVEKEKYRKLEKKYKDLMALQTQNQMKFENMVQELQKRLEEKHGDKVTPTSLAKDVHSLKEHLGVVEKRLDFVLEFLDTKDFRDFKDTKDSKDVVDT</sequence>
<comment type="caution">
    <text evidence="3">The sequence shown here is derived from an EMBL/GenBank/DDBJ whole genome shotgun (WGS) entry which is preliminary data.</text>
</comment>
<feature type="compositionally biased region" description="Polar residues" evidence="2">
    <location>
        <begin position="68"/>
        <end position="77"/>
    </location>
</feature>
<feature type="region of interest" description="Disordered" evidence="2">
    <location>
        <begin position="68"/>
        <end position="112"/>
    </location>
</feature>
<feature type="coiled-coil region" evidence="1">
    <location>
        <begin position="120"/>
        <end position="147"/>
    </location>
</feature>
<name>A0A1R2BZK0_9CILI</name>
<evidence type="ECO:0000256" key="1">
    <source>
        <dbReference type="SAM" id="Coils"/>
    </source>
</evidence>
<feature type="compositionally biased region" description="Basic and acidic residues" evidence="2">
    <location>
        <begin position="78"/>
        <end position="101"/>
    </location>
</feature>
<keyword evidence="4" id="KW-1185">Reference proteome</keyword>
<accession>A0A1R2BZK0</accession>
<proteinExistence type="predicted"/>